<name>A0A2S6H298_9GAMM</name>
<keyword evidence="10 11" id="KW-0472">Membrane</keyword>
<keyword evidence="9" id="KW-0625">Polysaccharide transport</keyword>
<dbReference type="InterPro" id="IPR000412">
    <property type="entry name" value="ABC_2_transport"/>
</dbReference>
<feature type="transmembrane region" description="Helical" evidence="11">
    <location>
        <begin position="219"/>
        <end position="249"/>
    </location>
</feature>
<accession>A0A2S6H298</accession>
<evidence type="ECO:0000256" key="8">
    <source>
        <dbReference type="ARBA" id="ARBA00022989"/>
    </source>
</evidence>
<protein>
    <recommendedName>
        <fullName evidence="11">Transport permease protein</fullName>
    </recommendedName>
</protein>
<evidence type="ECO:0000256" key="11">
    <source>
        <dbReference type="RuleBase" id="RU361157"/>
    </source>
</evidence>
<evidence type="ECO:0000313" key="14">
    <source>
        <dbReference type="Proteomes" id="UP000238071"/>
    </source>
</evidence>
<evidence type="ECO:0000256" key="6">
    <source>
        <dbReference type="ARBA" id="ARBA00022692"/>
    </source>
</evidence>
<feature type="transmembrane region" description="Helical" evidence="11">
    <location>
        <begin position="31"/>
        <end position="56"/>
    </location>
</feature>
<evidence type="ECO:0000256" key="9">
    <source>
        <dbReference type="ARBA" id="ARBA00023047"/>
    </source>
</evidence>
<evidence type="ECO:0000256" key="7">
    <source>
        <dbReference type="ARBA" id="ARBA00022903"/>
    </source>
</evidence>
<keyword evidence="4 11" id="KW-1003">Cell membrane</keyword>
<dbReference type="InterPro" id="IPR013525">
    <property type="entry name" value="ABC2_TM"/>
</dbReference>
<dbReference type="GO" id="GO:0015774">
    <property type="term" value="P:polysaccharide transport"/>
    <property type="evidence" value="ECO:0007669"/>
    <property type="project" value="UniProtKB-KW"/>
</dbReference>
<dbReference type="OrthoDB" id="9786910at2"/>
<dbReference type="GO" id="GO:0015920">
    <property type="term" value="P:lipopolysaccharide transport"/>
    <property type="evidence" value="ECO:0007669"/>
    <property type="project" value="TreeGrafter"/>
</dbReference>
<dbReference type="RefSeq" id="WP_104423820.1">
    <property type="nucleotide sequence ID" value="NZ_PTIY01000007.1"/>
</dbReference>
<dbReference type="PANTHER" id="PTHR30413:SF10">
    <property type="entry name" value="CAPSULE POLYSACCHARIDE EXPORT INNER-MEMBRANE PROTEIN CTRC"/>
    <property type="match status" value="1"/>
</dbReference>
<feature type="transmembrane region" description="Helical" evidence="11">
    <location>
        <begin position="180"/>
        <end position="199"/>
    </location>
</feature>
<evidence type="ECO:0000256" key="10">
    <source>
        <dbReference type="ARBA" id="ARBA00023136"/>
    </source>
</evidence>
<dbReference type="GO" id="GO:0140359">
    <property type="term" value="F:ABC-type transporter activity"/>
    <property type="evidence" value="ECO:0007669"/>
    <property type="project" value="InterPro"/>
</dbReference>
<reference evidence="13 14" key="1">
    <citation type="submission" date="2018-02" db="EMBL/GenBank/DDBJ databases">
        <title>Subsurface microbial communities from deep shales in Ohio and West Virginia, USA.</title>
        <authorList>
            <person name="Wrighton K."/>
        </authorList>
    </citation>
    <scope>NUCLEOTIDE SEQUENCE [LARGE SCALE GENOMIC DNA]</scope>
    <source>
        <strain evidence="13 14">OWC-G53F</strain>
    </source>
</reference>
<feature type="transmembrane region" description="Helical" evidence="11">
    <location>
        <begin position="143"/>
        <end position="173"/>
    </location>
</feature>
<evidence type="ECO:0000256" key="5">
    <source>
        <dbReference type="ARBA" id="ARBA00022597"/>
    </source>
</evidence>
<gene>
    <name evidence="13" type="ORF">B0F88_10771</name>
</gene>
<organism evidence="13 14">
    <name type="scientific">Methylobacter tundripaludum</name>
    <dbReference type="NCBI Taxonomy" id="173365"/>
    <lineage>
        <taxon>Bacteria</taxon>
        <taxon>Pseudomonadati</taxon>
        <taxon>Pseudomonadota</taxon>
        <taxon>Gammaproteobacteria</taxon>
        <taxon>Methylococcales</taxon>
        <taxon>Methylococcaceae</taxon>
        <taxon>Methylobacter</taxon>
    </lineage>
</organism>
<keyword evidence="3 11" id="KW-0813">Transport</keyword>
<keyword evidence="7" id="KW-0972">Capsule biogenesis/degradation</keyword>
<dbReference type="InterPro" id="IPR047817">
    <property type="entry name" value="ABC2_TM_bact-type"/>
</dbReference>
<evidence type="ECO:0000256" key="2">
    <source>
        <dbReference type="ARBA" id="ARBA00007783"/>
    </source>
</evidence>
<keyword evidence="8 11" id="KW-1133">Transmembrane helix</keyword>
<evidence type="ECO:0000256" key="4">
    <source>
        <dbReference type="ARBA" id="ARBA00022475"/>
    </source>
</evidence>
<keyword evidence="6 11" id="KW-0812">Transmembrane</keyword>
<evidence type="ECO:0000313" key="13">
    <source>
        <dbReference type="EMBL" id="PPK71547.1"/>
    </source>
</evidence>
<dbReference type="PANTHER" id="PTHR30413">
    <property type="entry name" value="INNER MEMBRANE TRANSPORT PERMEASE"/>
    <property type="match status" value="1"/>
</dbReference>
<evidence type="ECO:0000256" key="3">
    <source>
        <dbReference type="ARBA" id="ARBA00022448"/>
    </source>
</evidence>
<dbReference type="EMBL" id="PTIY01000007">
    <property type="protein sequence ID" value="PPK71547.1"/>
    <property type="molecule type" value="Genomic_DNA"/>
</dbReference>
<keyword evidence="5" id="KW-0762">Sugar transport</keyword>
<feature type="transmembrane region" description="Helical" evidence="11">
    <location>
        <begin position="110"/>
        <end position="137"/>
    </location>
</feature>
<dbReference type="PRINTS" id="PR00164">
    <property type="entry name" value="ABC2TRNSPORT"/>
</dbReference>
<feature type="domain" description="ABC transmembrane type-2" evidence="12">
    <location>
        <begin position="33"/>
        <end position="257"/>
    </location>
</feature>
<dbReference type="Pfam" id="PF01061">
    <property type="entry name" value="ABC2_membrane"/>
    <property type="match status" value="1"/>
</dbReference>
<comment type="subcellular location">
    <subcellularLocation>
        <location evidence="11">Cell inner membrane</location>
        <topology evidence="11">Multi-pass membrane protein</topology>
    </subcellularLocation>
    <subcellularLocation>
        <location evidence="1">Cell membrane</location>
        <topology evidence="1">Multi-pass membrane protein</topology>
    </subcellularLocation>
</comment>
<proteinExistence type="inferred from homology"/>
<evidence type="ECO:0000259" key="12">
    <source>
        <dbReference type="PROSITE" id="PS51012"/>
    </source>
</evidence>
<comment type="caution">
    <text evidence="13">The sequence shown here is derived from an EMBL/GenBank/DDBJ whole genome shotgun (WGS) entry which is preliminary data.</text>
</comment>
<comment type="similarity">
    <text evidence="2 11">Belongs to the ABC-2 integral membrane protein family.</text>
</comment>
<dbReference type="PROSITE" id="PS51012">
    <property type="entry name" value="ABC_TM2"/>
    <property type="match status" value="1"/>
</dbReference>
<dbReference type="Proteomes" id="UP000238071">
    <property type="component" value="Unassembled WGS sequence"/>
</dbReference>
<feature type="transmembrane region" description="Helical" evidence="11">
    <location>
        <begin position="68"/>
        <end position="89"/>
    </location>
</feature>
<dbReference type="AlphaFoldDB" id="A0A2S6H298"/>
<dbReference type="GO" id="GO:0043190">
    <property type="term" value="C:ATP-binding cassette (ABC) transporter complex"/>
    <property type="evidence" value="ECO:0007669"/>
    <property type="project" value="InterPro"/>
</dbReference>
<evidence type="ECO:0000256" key="1">
    <source>
        <dbReference type="ARBA" id="ARBA00004651"/>
    </source>
</evidence>
<sequence length="265" mass="29922">MILLRLSGIYRFRGFIYESVRREFASRYRNSMLGAAWLVLQPLAQILVFTLVFSHVMRTRLPGVDSSFGYSIFLCAGLLTWGLFADILNRSQNMFLDNANLLKKLSFPRICLPIIVSLNACIGFAIIFSLFVGFLLFTGSFPGWAFFAIAPVLLLQILLAIGMGMVIGVLNVFFRDVGQLFGIVLQFWFWLTPIIYPLATLPDWAQRIVMLNPMTPLVVAYQGILVQGTMPLWASLWPTALLACMLCFLGMRLFQKHAGEMVDEL</sequence>
<keyword evidence="14" id="KW-1185">Reference proteome</keyword>